<feature type="region of interest" description="Disordered" evidence="1">
    <location>
        <begin position="1"/>
        <end position="32"/>
    </location>
</feature>
<keyword evidence="2" id="KW-1133">Transmembrane helix</keyword>
<comment type="caution">
    <text evidence="3">The sequence shown here is derived from an EMBL/GenBank/DDBJ whole genome shotgun (WGS) entry which is preliminary data.</text>
</comment>
<keyword evidence="2" id="KW-0472">Membrane</keyword>
<protein>
    <recommendedName>
        <fullName evidence="5">DUF4175 domain-containing protein</fullName>
    </recommendedName>
</protein>
<dbReference type="Proteomes" id="UP000623461">
    <property type="component" value="Unassembled WGS sequence"/>
</dbReference>
<evidence type="ECO:0008006" key="5">
    <source>
        <dbReference type="Google" id="ProtNLM"/>
    </source>
</evidence>
<evidence type="ECO:0000313" key="4">
    <source>
        <dbReference type="Proteomes" id="UP000623461"/>
    </source>
</evidence>
<proteinExistence type="predicted"/>
<dbReference type="EMBL" id="BMNZ01000005">
    <property type="protein sequence ID" value="GGM99081.1"/>
    <property type="molecule type" value="Genomic_DNA"/>
</dbReference>
<evidence type="ECO:0000256" key="2">
    <source>
        <dbReference type="SAM" id="Phobius"/>
    </source>
</evidence>
<keyword evidence="4" id="KW-1185">Reference proteome</keyword>
<reference evidence="4" key="1">
    <citation type="journal article" date="2019" name="Int. J. Syst. Evol. Microbiol.">
        <title>The Global Catalogue of Microorganisms (GCM) 10K type strain sequencing project: providing services to taxonomists for standard genome sequencing and annotation.</title>
        <authorList>
            <consortium name="The Broad Institute Genomics Platform"/>
            <consortium name="The Broad Institute Genome Sequencing Center for Infectious Disease"/>
            <person name="Wu L."/>
            <person name="Ma J."/>
        </authorList>
    </citation>
    <scope>NUCLEOTIDE SEQUENCE [LARGE SCALE GENOMIC DNA]</scope>
    <source>
        <strain evidence="4">JCM 1365</strain>
    </source>
</reference>
<organism evidence="3 4">
    <name type="scientific">Terrabacter tumescens</name>
    <dbReference type="NCBI Taxonomy" id="60443"/>
    <lineage>
        <taxon>Bacteria</taxon>
        <taxon>Bacillati</taxon>
        <taxon>Actinomycetota</taxon>
        <taxon>Actinomycetes</taxon>
        <taxon>Micrococcales</taxon>
        <taxon>Intrasporangiaceae</taxon>
        <taxon>Terrabacter</taxon>
    </lineage>
</organism>
<feature type="transmembrane region" description="Helical" evidence="2">
    <location>
        <begin position="91"/>
        <end position="112"/>
    </location>
</feature>
<name>A0ABQ2I5R7_9MICO</name>
<evidence type="ECO:0000313" key="3">
    <source>
        <dbReference type="EMBL" id="GGM99081.1"/>
    </source>
</evidence>
<keyword evidence="2" id="KW-0812">Transmembrane</keyword>
<gene>
    <name evidence="3" type="ORF">GCM10009721_27600</name>
</gene>
<evidence type="ECO:0000256" key="1">
    <source>
        <dbReference type="SAM" id="MobiDB-lite"/>
    </source>
</evidence>
<accession>A0ABQ2I5R7</accession>
<sequence>MRKEREAHRAKPPASPSSDGYSDGPVPQPAEPVTDVPVFAVREWASRLYEQERLRRDAAWWRLAWPFVVALVLAAGAGSVTRVWQVGESDLALGAAVVLAAAAVGVTVGGLIRWRAILRRQAVAAARPATVESLPAAARAVVLDSPRLRFRRPTDGASFAAVRDDVAAAAPMGEFAASVLVWAVVVRDHVDGSLEDWVRGRRD</sequence>
<feature type="transmembrane region" description="Helical" evidence="2">
    <location>
        <begin position="63"/>
        <end position="85"/>
    </location>
</feature>